<dbReference type="Gene3D" id="3.40.630.30">
    <property type="match status" value="1"/>
</dbReference>
<name>G8LTK7_ACECE</name>
<dbReference type="NCBIfam" id="TIGR01686">
    <property type="entry name" value="FkbH"/>
    <property type="match status" value="1"/>
</dbReference>
<dbReference type="Proteomes" id="UP000005435">
    <property type="component" value="Chromosome"/>
</dbReference>
<gene>
    <name evidence="2" type="ordered locus">Clocl_4083</name>
</gene>
<dbReference type="SUPFAM" id="SSF55729">
    <property type="entry name" value="Acyl-CoA N-acyltransferases (Nat)"/>
    <property type="match status" value="1"/>
</dbReference>
<protein>
    <submittedName>
        <fullName evidence="2">Subfamily IIIC HAD-superfamily phosphatase</fullName>
    </submittedName>
</protein>
<evidence type="ECO:0000313" key="2">
    <source>
        <dbReference type="EMBL" id="AEV70517.1"/>
    </source>
</evidence>
<dbReference type="HOGENOM" id="CLU_018095_1_1_9"/>
<dbReference type="Pfam" id="PF03031">
    <property type="entry name" value="NIF"/>
    <property type="match status" value="1"/>
</dbReference>
<organism evidence="2 3">
    <name type="scientific">Acetivibrio clariflavus (strain DSM 19732 / NBRC 101661 / EBR45)</name>
    <name type="common">Clostridium clariflavum</name>
    <dbReference type="NCBI Taxonomy" id="720554"/>
    <lineage>
        <taxon>Bacteria</taxon>
        <taxon>Bacillati</taxon>
        <taxon>Bacillota</taxon>
        <taxon>Clostridia</taxon>
        <taxon>Eubacteriales</taxon>
        <taxon>Oscillospiraceae</taxon>
        <taxon>Acetivibrio</taxon>
    </lineage>
</organism>
<dbReference type="SUPFAM" id="SSF56784">
    <property type="entry name" value="HAD-like"/>
    <property type="match status" value="1"/>
</dbReference>
<dbReference type="InterPro" id="IPR036514">
    <property type="entry name" value="SGNH_hydro_sf"/>
</dbReference>
<dbReference type="NCBIfam" id="TIGR01681">
    <property type="entry name" value="HAD-SF-IIIC"/>
    <property type="match status" value="1"/>
</dbReference>
<dbReference type="GO" id="GO:0016747">
    <property type="term" value="F:acyltransferase activity, transferring groups other than amino-acyl groups"/>
    <property type="evidence" value="ECO:0007669"/>
    <property type="project" value="InterPro"/>
</dbReference>
<dbReference type="Gene3D" id="3.40.50.1110">
    <property type="entry name" value="SGNH hydrolase"/>
    <property type="match status" value="1"/>
</dbReference>
<dbReference type="InterPro" id="IPR010037">
    <property type="entry name" value="FkbH_domain"/>
</dbReference>
<dbReference type="InterPro" id="IPR023214">
    <property type="entry name" value="HAD_sf"/>
</dbReference>
<dbReference type="STRING" id="720554.Clocl_4083"/>
<dbReference type="AlphaFoldDB" id="G8LTK7"/>
<reference evidence="3" key="1">
    <citation type="submission" date="2011-12" db="EMBL/GenBank/DDBJ databases">
        <title>Complete sequence of Clostridium clariflavum DSM 19732.</title>
        <authorList>
            <consortium name="US DOE Joint Genome Institute"/>
            <person name="Lucas S."/>
            <person name="Han J."/>
            <person name="Lapidus A."/>
            <person name="Cheng J.-F."/>
            <person name="Goodwin L."/>
            <person name="Pitluck S."/>
            <person name="Peters L."/>
            <person name="Teshima H."/>
            <person name="Detter J.C."/>
            <person name="Han C."/>
            <person name="Tapia R."/>
            <person name="Land M."/>
            <person name="Hauser L."/>
            <person name="Kyrpides N."/>
            <person name="Ivanova N."/>
            <person name="Pagani I."/>
            <person name="Kitzmiller T."/>
            <person name="Lynd L."/>
            <person name="Izquierdo J."/>
            <person name="Woyke T."/>
        </authorList>
    </citation>
    <scope>NUCLEOTIDE SEQUENCE [LARGE SCALE GENOMIC DNA]</scope>
    <source>
        <strain evidence="3">DSM 19732 / NBRC 101661 / EBR45</strain>
    </source>
</reference>
<evidence type="ECO:0000313" key="3">
    <source>
        <dbReference type="Proteomes" id="UP000005435"/>
    </source>
</evidence>
<dbReference type="InterPro" id="IPR036412">
    <property type="entry name" value="HAD-like_sf"/>
</dbReference>
<dbReference type="OrthoDB" id="323926at2"/>
<dbReference type="PROSITE" id="PS51186">
    <property type="entry name" value="GNAT"/>
    <property type="match status" value="1"/>
</dbReference>
<dbReference type="EMBL" id="CP003065">
    <property type="protein sequence ID" value="AEV70517.1"/>
    <property type="molecule type" value="Genomic_DNA"/>
</dbReference>
<sequence length="551" mass="64852">MKLSILSNINVESLISRVSRSYSVYKTEGYGLWVQEITNSNSGLYAFKPDIVFIILDGAELIKEQSIERNYKEIRENMQYIEKALSSNPDIIFFINNIDFWSREIKSVKHGTKERRLEYFWEEFLFDLSNKYRNAYVFDLKSIIEQMGKEEFYSRKLWYLGGMKFSMKAERYLELYINRYIDSIKGTRKKCLVLDLDNTLWGGVVGEVGFNGIELSDYKEGARYKDFQKKLKEIKELGIILAVVSKNNYDDAMKVIREHPHMVLKEQDFVDFKINWDLKSQNIRALSEELNITLDSIVFIDDNPVERESVKRELPEVIVPDFPEDTSQLADFASKLYWNYFHTIDTTDEDTAKTEIYRQNIKRTEALKTSNSYEDFLNSLDTKITIKAMRQDDIQRASQLTQKTNQFNLTTKRYNETELLNLLNKEEYDCFVANVIDKYGDNGMVSVIITKHYNSEEVEIDTFLLSCRVMGRYIEDQIVEYIEKLYLELGYKKIIAHYKPTAKNMPVKELFERLGYTLAEIDELGNKKYLLELGKTETSLRKKFGRLEIII</sequence>
<accession>G8LTK7</accession>
<evidence type="ECO:0000259" key="1">
    <source>
        <dbReference type="PROSITE" id="PS51186"/>
    </source>
</evidence>
<dbReference type="InterPro" id="IPR000182">
    <property type="entry name" value="GNAT_dom"/>
</dbReference>
<keyword evidence="3" id="KW-1185">Reference proteome</keyword>
<dbReference type="RefSeq" id="WP_014257015.1">
    <property type="nucleotide sequence ID" value="NC_016627.1"/>
</dbReference>
<dbReference type="KEGG" id="ccl:Clocl_4083"/>
<reference evidence="2 3" key="2">
    <citation type="journal article" date="2012" name="Stand. Genomic Sci.">
        <title>Complete Genome Sequence of Clostridium clariflavum DSM 19732.</title>
        <authorList>
            <person name="Izquierdo J.A."/>
            <person name="Goodwin L."/>
            <person name="Davenport K.W."/>
            <person name="Teshima H."/>
            <person name="Bruce D."/>
            <person name="Detter C."/>
            <person name="Tapia R."/>
            <person name="Han S."/>
            <person name="Land M."/>
            <person name="Hauser L."/>
            <person name="Jeffries C.D."/>
            <person name="Han J."/>
            <person name="Pitluck S."/>
            <person name="Nolan M."/>
            <person name="Chen A."/>
            <person name="Huntemann M."/>
            <person name="Mavromatis K."/>
            <person name="Mikhailova N."/>
            <person name="Liolios K."/>
            <person name="Woyke T."/>
            <person name="Lynd L.R."/>
        </authorList>
    </citation>
    <scope>NUCLEOTIDE SEQUENCE [LARGE SCALE GENOMIC DNA]</scope>
    <source>
        <strain evidence="3">DSM 19732 / NBRC 101661 / EBR45</strain>
    </source>
</reference>
<feature type="domain" description="N-acetyltransferase" evidence="1">
    <location>
        <begin position="384"/>
        <end position="538"/>
    </location>
</feature>
<dbReference type="InterPro" id="IPR016181">
    <property type="entry name" value="Acyl_CoA_acyltransferase"/>
</dbReference>
<dbReference type="Gene3D" id="3.40.50.1000">
    <property type="entry name" value="HAD superfamily/HAD-like"/>
    <property type="match status" value="1"/>
</dbReference>
<dbReference type="InterPro" id="IPR004274">
    <property type="entry name" value="FCP1_dom"/>
</dbReference>
<dbReference type="eggNOG" id="COG3882">
    <property type="taxonomic scope" value="Bacteria"/>
</dbReference>
<dbReference type="InterPro" id="IPR010033">
    <property type="entry name" value="HAD_SF_ppase_IIIC"/>
</dbReference>
<proteinExistence type="predicted"/>